<protein>
    <submittedName>
        <fullName evidence="1">Uncharacterized protein</fullName>
    </submittedName>
</protein>
<dbReference type="KEGG" id="bsen:DP114_15715"/>
<dbReference type="AlphaFoldDB" id="A0A856MP55"/>
<accession>A0A856MP55</accession>
<keyword evidence="2" id="KW-1185">Reference proteome</keyword>
<dbReference type="Proteomes" id="UP000503129">
    <property type="component" value="Chromosome"/>
</dbReference>
<reference evidence="1 2" key="1">
    <citation type="submission" date="2018-06" db="EMBL/GenBank/DDBJ databases">
        <title>Comparative genomics of Brasilonema spp. strains.</title>
        <authorList>
            <person name="Alvarenga D.O."/>
            <person name="Fiore M.F."/>
            <person name="Varani A.M."/>
        </authorList>
    </citation>
    <scope>NUCLEOTIDE SEQUENCE [LARGE SCALE GENOMIC DNA]</scope>
    <source>
        <strain evidence="1 2">CENA114</strain>
    </source>
</reference>
<proteinExistence type="predicted"/>
<organism evidence="1 2">
    <name type="scientific">Brasilonema sennae CENA114</name>
    <dbReference type="NCBI Taxonomy" id="415709"/>
    <lineage>
        <taxon>Bacteria</taxon>
        <taxon>Bacillati</taxon>
        <taxon>Cyanobacteriota</taxon>
        <taxon>Cyanophyceae</taxon>
        <taxon>Nostocales</taxon>
        <taxon>Scytonemataceae</taxon>
        <taxon>Brasilonema</taxon>
        <taxon>Bromeliae group (in: Brasilonema)</taxon>
    </lineage>
</organism>
<evidence type="ECO:0000313" key="2">
    <source>
        <dbReference type="Proteomes" id="UP000503129"/>
    </source>
</evidence>
<gene>
    <name evidence="1" type="ORF">DP114_15715</name>
</gene>
<sequence>MDVLSRYWKIYRISTSQRVGYEHRSVPAAQEFIQQIHNLAPANIQADLLSYFGGENSVVDVTSRAKAGLCLRSYVSEPILRACQKIDNLFSGDKFFTYQELLRFVLDDDGETLIIVDGDGKTQLKLDKNGESRTRSYNFFSLKILQTFNADLKSKMSLDNWAFLKTTQNPELKDFLAEFGFQHFSDWALLNRVRVKQLESLSKRDRHLVEVFHAVYRRDRVQKNSKGVRKCPEPSSPQMEEMLNELQKRDIIINSTFELMTELKQVVRQLRHYDIWSCRESLEVHDSNTGGYTYRTDLPINNFNEVDIEEQEILDFLHDQLSLTLSNAIMQEIGDRINYLKKSKHYSIFAEQFIPGLQLYYCQSLSLKDIAPQLGMTSWDQARRVLNPGELLSKIRTRTVKQVLDSVLSKAEEKGLTKIPAEPEYVKKLAEEIEAFADEEIFREAAEEIRVGKGRSMNSLYAQQIRKYIE</sequence>
<dbReference type="EMBL" id="CP030118">
    <property type="protein sequence ID" value="QDL12269.1"/>
    <property type="molecule type" value="Genomic_DNA"/>
</dbReference>
<name>A0A856MP55_9CYAN</name>
<evidence type="ECO:0000313" key="1">
    <source>
        <dbReference type="EMBL" id="QDL12269.1"/>
    </source>
</evidence>